<evidence type="ECO:0000313" key="2">
    <source>
        <dbReference type="EMBL" id="TGN20517.1"/>
    </source>
</evidence>
<dbReference type="OrthoDB" id="9840685at2"/>
<dbReference type="EMBL" id="RQHW01000011">
    <property type="protein sequence ID" value="TGN20517.1"/>
    <property type="molecule type" value="Genomic_DNA"/>
</dbReference>
<organism evidence="2 3">
    <name type="scientific">Leptospira idonii</name>
    <dbReference type="NCBI Taxonomy" id="1193500"/>
    <lineage>
        <taxon>Bacteria</taxon>
        <taxon>Pseudomonadati</taxon>
        <taxon>Spirochaetota</taxon>
        <taxon>Spirochaetia</taxon>
        <taxon>Leptospirales</taxon>
        <taxon>Leptospiraceae</taxon>
        <taxon>Leptospira</taxon>
    </lineage>
</organism>
<protein>
    <recommendedName>
        <fullName evidence="4">Lipoprotein</fullName>
    </recommendedName>
</protein>
<dbReference type="PROSITE" id="PS51257">
    <property type="entry name" value="PROKAR_LIPOPROTEIN"/>
    <property type="match status" value="1"/>
</dbReference>
<gene>
    <name evidence="2" type="ORF">EHS15_03340</name>
</gene>
<dbReference type="AlphaFoldDB" id="A0A4R9M462"/>
<keyword evidence="3" id="KW-1185">Reference proteome</keyword>
<proteinExistence type="predicted"/>
<sequence length="186" mass="21180">MYKIKFLTASLITLLISISCQSFSKSRESAMKDSEVKPTYFEDSLYIKGKLAGRIVSWGGLSDTNKQLRQKHLGLLMGNLQADSRFHEIFPYGRCGNKEARALSGKEIYNLNGNLKLVIIEDTVDAKKCPELGNYIIWYEEEKGTGGYYYRLERAKNYFSNARALFDDSVVFGEIISKHESLFSDN</sequence>
<keyword evidence="1" id="KW-0732">Signal</keyword>
<name>A0A4R9M462_9LEPT</name>
<evidence type="ECO:0008006" key="4">
    <source>
        <dbReference type="Google" id="ProtNLM"/>
    </source>
</evidence>
<evidence type="ECO:0000313" key="3">
    <source>
        <dbReference type="Proteomes" id="UP000298058"/>
    </source>
</evidence>
<comment type="caution">
    <text evidence="2">The sequence shown here is derived from an EMBL/GenBank/DDBJ whole genome shotgun (WGS) entry which is preliminary data.</text>
</comment>
<evidence type="ECO:0000256" key="1">
    <source>
        <dbReference type="SAM" id="SignalP"/>
    </source>
</evidence>
<reference evidence="2" key="1">
    <citation type="journal article" date="2019" name="PLoS Negl. Trop. Dis.">
        <title>Revisiting the worldwide diversity of Leptospira species in the environment.</title>
        <authorList>
            <person name="Vincent A.T."/>
            <person name="Schiettekatte O."/>
            <person name="Bourhy P."/>
            <person name="Veyrier F.J."/>
            <person name="Picardeau M."/>
        </authorList>
    </citation>
    <scope>NUCLEOTIDE SEQUENCE [LARGE SCALE GENOMIC DNA]</scope>
    <source>
        <strain evidence="2">201300427</strain>
    </source>
</reference>
<feature type="signal peptide" evidence="1">
    <location>
        <begin position="1"/>
        <end position="24"/>
    </location>
</feature>
<accession>A0A4R9M462</accession>
<feature type="chain" id="PRO_5020845078" description="Lipoprotein" evidence="1">
    <location>
        <begin position="25"/>
        <end position="186"/>
    </location>
</feature>
<dbReference type="Proteomes" id="UP000298058">
    <property type="component" value="Unassembled WGS sequence"/>
</dbReference>